<evidence type="ECO:0000313" key="1">
    <source>
        <dbReference type="EMBL" id="DBA33267.1"/>
    </source>
</evidence>
<dbReference type="AlphaFoldDB" id="A0AAV3B1I9"/>
<comment type="caution">
    <text evidence="1">The sequence shown here is derived from an EMBL/GenBank/DDBJ whole genome shotgun (WGS) entry which is preliminary data.</text>
</comment>
<organism evidence="1 2">
    <name type="scientific">Pyxicephalus adspersus</name>
    <name type="common">African bullfrog</name>
    <dbReference type="NCBI Taxonomy" id="30357"/>
    <lineage>
        <taxon>Eukaryota</taxon>
        <taxon>Metazoa</taxon>
        <taxon>Chordata</taxon>
        <taxon>Craniata</taxon>
        <taxon>Vertebrata</taxon>
        <taxon>Euteleostomi</taxon>
        <taxon>Amphibia</taxon>
        <taxon>Batrachia</taxon>
        <taxon>Anura</taxon>
        <taxon>Neobatrachia</taxon>
        <taxon>Ranoidea</taxon>
        <taxon>Pyxicephalidae</taxon>
        <taxon>Pyxicephalinae</taxon>
        <taxon>Pyxicephalus</taxon>
    </lineage>
</organism>
<sequence length="83" mass="9732">MHLLPYLSKIHKSKQSPDPNITVEMICNTLFLVGLARSYQGAQQKQDKMELSLTFKSEICMRSTNHFSMWWRLKTTCTYVIFS</sequence>
<reference evidence="1" key="1">
    <citation type="thesis" date="2020" institute="ProQuest LLC" country="789 East Eisenhower Parkway, Ann Arbor, MI, USA">
        <title>Comparative Genomics and Chromosome Evolution.</title>
        <authorList>
            <person name="Mudd A.B."/>
        </authorList>
    </citation>
    <scope>NUCLEOTIDE SEQUENCE</scope>
    <source>
        <strain evidence="1">1538</strain>
        <tissue evidence="1">Blood</tissue>
    </source>
</reference>
<gene>
    <name evidence="1" type="ORF">GDO54_000979</name>
</gene>
<evidence type="ECO:0000313" key="2">
    <source>
        <dbReference type="Proteomes" id="UP001181693"/>
    </source>
</evidence>
<dbReference type="EMBL" id="DYDO01000001">
    <property type="protein sequence ID" value="DBA33267.1"/>
    <property type="molecule type" value="Genomic_DNA"/>
</dbReference>
<name>A0AAV3B1I9_PYXAD</name>
<proteinExistence type="predicted"/>
<protein>
    <submittedName>
        <fullName evidence="1">Uncharacterized protein</fullName>
    </submittedName>
</protein>
<dbReference type="Proteomes" id="UP001181693">
    <property type="component" value="Unassembled WGS sequence"/>
</dbReference>
<keyword evidence="2" id="KW-1185">Reference proteome</keyword>
<accession>A0AAV3B1I9</accession>